<dbReference type="PANTHER" id="PTHR28570:SF3">
    <property type="entry name" value="ASPARTYL AMINOPEPTIDASE"/>
    <property type="match status" value="1"/>
</dbReference>
<organism evidence="11 12">
    <name type="scientific">Treponema lecithinolyticum ATCC 700332</name>
    <dbReference type="NCBI Taxonomy" id="1321815"/>
    <lineage>
        <taxon>Bacteria</taxon>
        <taxon>Pseudomonadati</taxon>
        <taxon>Spirochaetota</taxon>
        <taxon>Spirochaetia</taxon>
        <taxon>Spirochaetales</taxon>
        <taxon>Treponemataceae</taxon>
        <taxon>Treponema</taxon>
    </lineage>
</organism>
<accession>A0ABN0NYM6</accession>
<dbReference type="NCBIfam" id="NF002759">
    <property type="entry name" value="PRK02813.1"/>
    <property type="match status" value="1"/>
</dbReference>
<keyword evidence="12" id="KW-1185">Reference proteome</keyword>
<keyword evidence="5 9" id="KW-0479">Metal-binding</keyword>
<name>A0ABN0NYM6_TRELE</name>
<dbReference type="PANTHER" id="PTHR28570">
    <property type="entry name" value="ASPARTYL AMINOPEPTIDASE"/>
    <property type="match status" value="1"/>
</dbReference>
<evidence type="ECO:0000256" key="4">
    <source>
        <dbReference type="ARBA" id="ARBA00022670"/>
    </source>
</evidence>
<evidence type="ECO:0000256" key="9">
    <source>
        <dbReference type="RuleBase" id="RU004386"/>
    </source>
</evidence>
<dbReference type="PRINTS" id="PR00932">
    <property type="entry name" value="AMINO1PTASE"/>
</dbReference>
<dbReference type="InterPro" id="IPR001948">
    <property type="entry name" value="Peptidase_M18"/>
</dbReference>
<evidence type="ECO:0000256" key="6">
    <source>
        <dbReference type="ARBA" id="ARBA00022801"/>
    </source>
</evidence>
<dbReference type="Gene3D" id="3.40.630.10">
    <property type="entry name" value="Zn peptidases"/>
    <property type="match status" value="1"/>
</dbReference>
<dbReference type="Gene3D" id="2.30.250.10">
    <property type="entry name" value="Aminopeptidase i, Domain 2"/>
    <property type="match status" value="1"/>
</dbReference>
<comment type="caution">
    <text evidence="11">The sequence shown here is derived from an EMBL/GenBank/DDBJ whole genome shotgun (WGS) entry which is preliminary data.</text>
</comment>
<reference evidence="11 12" key="1">
    <citation type="submission" date="2013-08" db="EMBL/GenBank/DDBJ databases">
        <authorList>
            <person name="Weinstock G."/>
            <person name="Sodergren E."/>
            <person name="Wylie T."/>
            <person name="Fulton L."/>
            <person name="Fulton R."/>
            <person name="Fronick C."/>
            <person name="O'Laughlin M."/>
            <person name="Godfrey J."/>
            <person name="Miner T."/>
            <person name="Herter B."/>
            <person name="Appelbaum E."/>
            <person name="Cordes M."/>
            <person name="Lek S."/>
            <person name="Wollam A."/>
            <person name="Pepin K.H."/>
            <person name="Palsikar V.B."/>
            <person name="Mitreva M."/>
            <person name="Wilson R.K."/>
        </authorList>
    </citation>
    <scope>NUCLEOTIDE SEQUENCE [LARGE SCALE GENOMIC DNA]</scope>
    <source>
        <strain evidence="11 12">ATCC 700332</strain>
    </source>
</reference>
<keyword evidence="4 9" id="KW-0645">Protease</keyword>
<protein>
    <recommendedName>
        <fullName evidence="10">M18 family aminopeptidase</fullName>
        <ecNumber evidence="10">3.4.11.-</ecNumber>
    </recommendedName>
</protein>
<comment type="cofactor">
    <cofactor evidence="1 10">
        <name>Zn(2+)</name>
        <dbReference type="ChEBI" id="CHEBI:29105"/>
    </cofactor>
</comment>
<dbReference type="RefSeq" id="WP_021687453.1">
    <property type="nucleotide sequence ID" value="NZ_KI260567.1"/>
</dbReference>
<evidence type="ECO:0000313" key="12">
    <source>
        <dbReference type="Proteomes" id="UP000016649"/>
    </source>
</evidence>
<evidence type="ECO:0000256" key="7">
    <source>
        <dbReference type="ARBA" id="ARBA00022833"/>
    </source>
</evidence>
<dbReference type="SUPFAM" id="SSF53187">
    <property type="entry name" value="Zn-dependent exopeptidases"/>
    <property type="match status" value="1"/>
</dbReference>
<dbReference type="GO" id="GO:0008237">
    <property type="term" value="F:metallopeptidase activity"/>
    <property type="evidence" value="ECO:0007669"/>
    <property type="project" value="UniProtKB-KW"/>
</dbReference>
<proteinExistence type="inferred from homology"/>
<dbReference type="EMBL" id="AWVH01000031">
    <property type="protein sequence ID" value="ERJ93022.1"/>
    <property type="molecule type" value="Genomic_DNA"/>
</dbReference>
<keyword evidence="3 9" id="KW-0031">Aminopeptidase</keyword>
<evidence type="ECO:0000256" key="5">
    <source>
        <dbReference type="ARBA" id="ARBA00022723"/>
    </source>
</evidence>
<dbReference type="Proteomes" id="UP000016649">
    <property type="component" value="Unassembled WGS sequence"/>
</dbReference>
<comment type="similarity">
    <text evidence="2 9">Belongs to the peptidase M18 family.</text>
</comment>
<dbReference type="GO" id="GO:0004177">
    <property type="term" value="F:aminopeptidase activity"/>
    <property type="evidence" value="ECO:0007669"/>
    <property type="project" value="UniProtKB-KW"/>
</dbReference>
<sequence>MNKTAAEKLIAFIDKSPSVYHVVHNALDFLQENGFVYLKRDEPFDLQSGKKYVVTNNGSALIAWQMCTDNLALSSAKGGFKIIGSHSDSPTFRIKPNPEITVNEHYLKLNTEVYGGAILSTWFDRPLCAAGRALLKSADPLQPHVRLVDFNKELLVIPNLAIHMNREVNENCSYNKQKDTLPILSLINENTGKNGFLLKHIARTLDVAESEIIDFDLYLYDRQPGCFIGLNDEFFSVGKIDNLGMAYASLDALVHTPPSQSYVQLAAVFDNEEVGSATKQGAASPFLYETLQRIVLQSCAKNPFETLQMLFEHSFLISADQAHALHPNYTEKNDITNFPLINKGPVIKHAASMSYTSDGLSAAVFKSICEKAHVPCQTFVNRSDMRGGSTIGPISSSHVNIKSVDVGNPILAMHSVRELGGTQDQEYITKAFSQFYADF</sequence>
<dbReference type="EC" id="3.4.11.-" evidence="10"/>
<evidence type="ECO:0000256" key="1">
    <source>
        <dbReference type="ARBA" id="ARBA00001947"/>
    </source>
</evidence>
<dbReference type="InterPro" id="IPR023358">
    <property type="entry name" value="Peptidase_M18_dom2"/>
</dbReference>
<evidence type="ECO:0000256" key="3">
    <source>
        <dbReference type="ARBA" id="ARBA00022438"/>
    </source>
</evidence>
<keyword evidence="6 9" id="KW-0378">Hydrolase</keyword>
<dbReference type="Pfam" id="PF02127">
    <property type="entry name" value="Peptidase_M18"/>
    <property type="match status" value="1"/>
</dbReference>
<keyword evidence="8 9" id="KW-0482">Metalloprotease</keyword>
<dbReference type="SUPFAM" id="SSF101821">
    <property type="entry name" value="Aminopeptidase/glucanase lid domain"/>
    <property type="match status" value="1"/>
</dbReference>
<evidence type="ECO:0000256" key="2">
    <source>
        <dbReference type="ARBA" id="ARBA00008290"/>
    </source>
</evidence>
<evidence type="ECO:0000313" key="11">
    <source>
        <dbReference type="EMBL" id="ERJ93022.1"/>
    </source>
</evidence>
<evidence type="ECO:0000256" key="10">
    <source>
        <dbReference type="RuleBase" id="RU004387"/>
    </source>
</evidence>
<evidence type="ECO:0000256" key="8">
    <source>
        <dbReference type="ARBA" id="ARBA00023049"/>
    </source>
</evidence>
<gene>
    <name evidence="11" type="ORF">HMPREF9193_01244</name>
</gene>
<keyword evidence="7 9" id="KW-0862">Zinc</keyword>
<dbReference type="CDD" id="cd05658">
    <property type="entry name" value="M18_DAP"/>
    <property type="match status" value="1"/>
</dbReference>